<name>A0A2M4B684_9DIPT</name>
<dbReference type="EMBL" id="GGFK01015243">
    <property type="protein sequence ID" value="MBW48564.1"/>
    <property type="molecule type" value="Transcribed_RNA"/>
</dbReference>
<evidence type="ECO:0000313" key="2">
    <source>
        <dbReference type="EMBL" id="MBW48564.1"/>
    </source>
</evidence>
<dbReference type="AlphaFoldDB" id="A0A2M4B684"/>
<feature type="signal peptide" evidence="1">
    <location>
        <begin position="1"/>
        <end position="19"/>
    </location>
</feature>
<evidence type="ECO:0000256" key="1">
    <source>
        <dbReference type="SAM" id="SignalP"/>
    </source>
</evidence>
<sequence>MYSVLLLLSIIILPKNSSTKSLSRPVLHIMLLTLRTVSSPSVCNKSDTPTVGPNRFNKFCKFTKVESVLETGVIHVWNPLSSFIGV</sequence>
<feature type="chain" id="PRO_5014604296" evidence="1">
    <location>
        <begin position="20"/>
        <end position="86"/>
    </location>
</feature>
<protein>
    <submittedName>
        <fullName evidence="2">Putative secreted protein</fullName>
    </submittedName>
</protein>
<keyword evidence="1" id="KW-0732">Signal</keyword>
<proteinExistence type="predicted"/>
<reference evidence="2" key="1">
    <citation type="submission" date="2018-01" db="EMBL/GenBank/DDBJ databases">
        <title>An insight into the sialome of Amazonian anophelines.</title>
        <authorList>
            <person name="Ribeiro J.M."/>
            <person name="Scarpassa V."/>
            <person name="Calvo E."/>
        </authorList>
    </citation>
    <scope>NUCLEOTIDE SEQUENCE</scope>
    <source>
        <tissue evidence="2">Salivary glands</tissue>
    </source>
</reference>
<accession>A0A2M4B684</accession>
<organism evidence="2">
    <name type="scientific">Anopheles triannulatus</name>
    <dbReference type="NCBI Taxonomy" id="58253"/>
    <lineage>
        <taxon>Eukaryota</taxon>
        <taxon>Metazoa</taxon>
        <taxon>Ecdysozoa</taxon>
        <taxon>Arthropoda</taxon>
        <taxon>Hexapoda</taxon>
        <taxon>Insecta</taxon>
        <taxon>Pterygota</taxon>
        <taxon>Neoptera</taxon>
        <taxon>Endopterygota</taxon>
        <taxon>Diptera</taxon>
        <taxon>Nematocera</taxon>
        <taxon>Culicoidea</taxon>
        <taxon>Culicidae</taxon>
        <taxon>Anophelinae</taxon>
        <taxon>Anopheles</taxon>
    </lineage>
</organism>